<dbReference type="PANTHER" id="PTHR10890">
    <property type="entry name" value="CYSTEINYL-TRNA SYNTHETASE"/>
    <property type="match status" value="1"/>
</dbReference>
<feature type="binding site" evidence="12">
    <location>
        <position position="226"/>
    </location>
    <ligand>
        <name>Zn(2+)</name>
        <dbReference type="ChEBI" id="CHEBI:29105"/>
    </ligand>
</feature>
<sequence length="495" mass="56605">MHNSLQVYNSLTRQQETFTPTNPPYVGMYVCGPTVYGPAHLGHARCYVTFDVIQRYLTHLGYQVRYVRNITDVGHLERDADEGADKIAKQASLENVEPMEVVQRYMNSFHRDMALLNVQPPNIEPQASGHIPEQIRMIQEIMNQGLAYEVNGSVYFNIMAYREKYHYGKLSGRNIDDLLAGTRVLAGQQEKKFPLDFALWKKANNTHIMRWPSPWGEGFPGWHIECTALATKYLGSCFDIHGGGMDLLFPHHECELAQSQAAQHTTLAKYWLHNNLVTINDQKMSKSLGNSITLDELFQGIHPLLDRAYSPMVLRFFILQAHYRSTLSFTNEALQAAEKGYLKLINGLKTTKDMKYAPIGLGNVDEAMVAQVEKHMAACYQAMNNDFNTAKLIAELFHLLKFIHALAYRQVDFYKLGEKVFETLKKTYIYILEDILGLREDYKAVPADLLSVILKVYSQAKQQKNYEQIEMLRAELRVLGIIVQDTTRGVEWSHA</sequence>
<dbReference type="InterPro" id="IPR015273">
    <property type="entry name" value="Cys-tRNA-synt_Ia_DALR"/>
</dbReference>
<evidence type="ECO:0000256" key="2">
    <source>
        <dbReference type="ARBA" id="ARBA00005594"/>
    </source>
</evidence>
<evidence type="ECO:0000256" key="6">
    <source>
        <dbReference type="ARBA" id="ARBA00022723"/>
    </source>
</evidence>
<evidence type="ECO:0000313" key="14">
    <source>
        <dbReference type="EMBL" id="ACE06017.1"/>
    </source>
</evidence>
<feature type="binding site" evidence="12">
    <location>
        <position position="255"/>
    </location>
    <ligand>
        <name>Zn(2+)</name>
        <dbReference type="ChEBI" id="CHEBI:29105"/>
    </ligand>
</feature>
<dbReference type="EC" id="6.1.1.16" evidence="12"/>
<comment type="catalytic activity">
    <reaction evidence="12">
        <text>tRNA(Cys) + L-cysteine + ATP = L-cysteinyl-tRNA(Cys) + AMP + diphosphate</text>
        <dbReference type="Rhea" id="RHEA:17773"/>
        <dbReference type="Rhea" id="RHEA-COMP:9661"/>
        <dbReference type="Rhea" id="RHEA-COMP:9679"/>
        <dbReference type="ChEBI" id="CHEBI:30616"/>
        <dbReference type="ChEBI" id="CHEBI:33019"/>
        <dbReference type="ChEBI" id="CHEBI:35235"/>
        <dbReference type="ChEBI" id="CHEBI:78442"/>
        <dbReference type="ChEBI" id="CHEBI:78517"/>
        <dbReference type="ChEBI" id="CHEBI:456215"/>
        <dbReference type="EC" id="6.1.1.16"/>
    </reaction>
</comment>
<dbReference type="PRINTS" id="PR00983">
    <property type="entry name" value="TRNASYNTHCYS"/>
</dbReference>
<feature type="short sequence motif" description="'KMSKS' region" evidence="12">
    <location>
        <begin position="283"/>
        <end position="287"/>
    </location>
</feature>
<comment type="cofactor">
    <cofactor evidence="12">
        <name>Zn(2+)</name>
        <dbReference type="ChEBI" id="CHEBI:29105"/>
    </cofactor>
    <text evidence="12">Binds 1 zinc ion per subunit.</text>
</comment>
<dbReference type="GO" id="GO:0005524">
    <property type="term" value="F:ATP binding"/>
    <property type="evidence" value="ECO:0007669"/>
    <property type="project" value="UniProtKB-UniRule"/>
</dbReference>
<keyword evidence="15" id="KW-1185">Reference proteome</keyword>
<evidence type="ECO:0000256" key="7">
    <source>
        <dbReference type="ARBA" id="ARBA00022741"/>
    </source>
</evidence>
<dbReference type="Gene3D" id="3.40.50.620">
    <property type="entry name" value="HUPs"/>
    <property type="match status" value="1"/>
</dbReference>
<dbReference type="EMBL" id="CP001102">
    <property type="protein sequence ID" value="ACE06017.1"/>
    <property type="molecule type" value="Genomic_DNA"/>
</dbReference>
<keyword evidence="9 12" id="KW-0067">ATP-binding</keyword>
<keyword evidence="5 12" id="KW-0436">Ligase</keyword>
<dbReference type="RefSeq" id="WP_012472785.1">
    <property type="nucleotide sequence ID" value="NC_010830.1"/>
</dbReference>
<protein>
    <recommendedName>
        <fullName evidence="12">Cysteine--tRNA ligase</fullName>
        <ecNumber evidence="12">6.1.1.16</ecNumber>
    </recommendedName>
    <alternativeName>
        <fullName evidence="12">Cysteinyl-tRNA synthetase</fullName>
        <shortName evidence="12">CysRS</shortName>
    </alternativeName>
</protein>
<dbReference type="InterPro" id="IPR009080">
    <property type="entry name" value="tRNAsynth_Ia_anticodon-bd"/>
</dbReference>
<dbReference type="HOGENOM" id="CLU_013528_0_1_10"/>
<organism evidence="14 15">
    <name type="scientific">Amoebophilus asiaticus (strain 5a2)</name>
    <dbReference type="NCBI Taxonomy" id="452471"/>
    <lineage>
        <taxon>Bacteria</taxon>
        <taxon>Pseudomonadati</taxon>
        <taxon>Bacteroidota</taxon>
        <taxon>Cytophagia</taxon>
        <taxon>Cytophagales</taxon>
        <taxon>Amoebophilaceae</taxon>
        <taxon>Candidatus Amoebophilus</taxon>
    </lineage>
</organism>
<evidence type="ECO:0000256" key="4">
    <source>
        <dbReference type="ARBA" id="ARBA00022490"/>
    </source>
</evidence>
<evidence type="ECO:0000259" key="13">
    <source>
        <dbReference type="SMART" id="SM00840"/>
    </source>
</evidence>
<comment type="subunit">
    <text evidence="3 12">Monomer.</text>
</comment>
<evidence type="ECO:0000256" key="11">
    <source>
        <dbReference type="ARBA" id="ARBA00023146"/>
    </source>
</evidence>
<dbReference type="SUPFAM" id="SSF52374">
    <property type="entry name" value="Nucleotidylyl transferase"/>
    <property type="match status" value="1"/>
</dbReference>
<evidence type="ECO:0000256" key="8">
    <source>
        <dbReference type="ARBA" id="ARBA00022833"/>
    </source>
</evidence>
<comment type="subcellular location">
    <subcellularLocation>
        <location evidence="1 12">Cytoplasm</location>
    </subcellularLocation>
</comment>
<dbReference type="InterPro" id="IPR024909">
    <property type="entry name" value="Cys-tRNA/MSH_ligase"/>
</dbReference>
<dbReference type="NCBIfam" id="TIGR00435">
    <property type="entry name" value="cysS"/>
    <property type="match status" value="1"/>
</dbReference>
<dbReference type="Proteomes" id="UP000001227">
    <property type="component" value="Chromosome"/>
</dbReference>
<keyword evidence="4 12" id="KW-0963">Cytoplasm</keyword>
<keyword evidence="8 12" id="KW-0862">Zinc</keyword>
<evidence type="ECO:0000256" key="12">
    <source>
        <dbReference type="HAMAP-Rule" id="MF_00041"/>
    </source>
</evidence>
<evidence type="ECO:0000256" key="9">
    <source>
        <dbReference type="ARBA" id="ARBA00022840"/>
    </source>
</evidence>
<keyword evidence="6 12" id="KW-0479">Metal-binding</keyword>
<dbReference type="Pfam" id="PF09190">
    <property type="entry name" value="DALR_2"/>
    <property type="match status" value="1"/>
</dbReference>
<dbReference type="SMART" id="SM00840">
    <property type="entry name" value="DALR_2"/>
    <property type="match status" value="1"/>
</dbReference>
<proteinExistence type="inferred from homology"/>
<dbReference type="HAMAP" id="MF_00041">
    <property type="entry name" value="Cys_tRNA_synth"/>
    <property type="match status" value="1"/>
</dbReference>
<dbReference type="InterPro" id="IPR032678">
    <property type="entry name" value="tRNA-synt_1_cat_dom"/>
</dbReference>
<dbReference type="GO" id="GO:0008270">
    <property type="term" value="F:zinc ion binding"/>
    <property type="evidence" value="ECO:0007669"/>
    <property type="project" value="UniProtKB-UniRule"/>
</dbReference>
<name>B3ES15_AMOA5</name>
<evidence type="ECO:0000256" key="5">
    <source>
        <dbReference type="ARBA" id="ARBA00022598"/>
    </source>
</evidence>
<dbReference type="PANTHER" id="PTHR10890:SF3">
    <property type="entry name" value="CYSTEINE--TRNA LIGASE, CYTOPLASMIC"/>
    <property type="match status" value="1"/>
</dbReference>
<accession>B3ES15</accession>
<keyword evidence="11 12" id="KW-0030">Aminoacyl-tRNA synthetase</keyword>
<dbReference type="KEGG" id="aas:Aasi_0619"/>
<feature type="binding site" evidence="12">
    <location>
        <position position="31"/>
    </location>
    <ligand>
        <name>Zn(2+)</name>
        <dbReference type="ChEBI" id="CHEBI:29105"/>
    </ligand>
</feature>
<evidence type="ECO:0000256" key="1">
    <source>
        <dbReference type="ARBA" id="ARBA00004496"/>
    </source>
</evidence>
<dbReference type="GO" id="GO:0005829">
    <property type="term" value="C:cytosol"/>
    <property type="evidence" value="ECO:0007669"/>
    <property type="project" value="TreeGrafter"/>
</dbReference>
<feature type="domain" description="Cysteinyl-tRNA synthetase class Ia DALR" evidence="13">
    <location>
        <begin position="378"/>
        <end position="450"/>
    </location>
</feature>
<gene>
    <name evidence="12" type="primary">cysS</name>
    <name evidence="14" type="ordered locus">Aasi_0619</name>
</gene>
<feature type="binding site" evidence="12">
    <location>
        <position position="251"/>
    </location>
    <ligand>
        <name>Zn(2+)</name>
        <dbReference type="ChEBI" id="CHEBI:29105"/>
    </ligand>
</feature>
<comment type="similarity">
    <text evidence="2 12">Belongs to the class-I aminoacyl-tRNA synthetase family.</text>
</comment>
<evidence type="ECO:0000256" key="3">
    <source>
        <dbReference type="ARBA" id="ARBA00011245"/>
    </source>
</evidence>
<dbReference type="InterPro" id="IPR014729">
    <property type="entry name" value="Rossmann-like_a/b/a_fold"/>
</dbReference>
<keyword evidence="7 12" id="KW-0547">Nucleotide-binding</keyword>
<feature type="binding site" evidence="12">
    <location>
        <position position="286"/>
    </location>
    <ligand>
        <name>ATP</name>
        <dbReference type="ChEBI" id="CHEBI:30616"/>
    </ligand>
</feature>
<evidence type="ECO:0000313" key="15">
    <source>
        <dbReference type="Proteomes" id="UP000001227"/>
    </source>
</evidence>
<evidence type="ECO:0000256" key="10">
    <source>
        <dbReference type="ARBA" id="ARBA00022917"/>
    </source>
</evidence>
<reference evidence="14 15" key="1">
    <citation type="journal article" date="2010" name="J. Bacteriol.">
        <title>The genome of the amoeba symbiont 'Candidatus Amoebophilus asiaticus' reveals common mechanisms for host cell interaction among amoeba-associated bacteria.</title>
        <authorList>
            <person name="Schmitz-Esser S."/>
            <person name="Tischler P."/>
            <person name="Arnold R."/>
            <person name="Montanaro J."/>
            <person name="Wagner M."/>
            <person name="Rattei T."/>
            <person name="Horn M."/>
        </authorList>
    </citation>
    <scope>NUCLEOTIDE SEQUENCE [LARGE SCALE GENOMIC DNA]</scope>
    <source>
        <strain evidence="14 15">5a2</strain>
    </source>
</reference>
<dbReference type="CDD" id="cd00672">
    <property type="entry name" value="CysRS_core"/>
    <property type="match status" value="1"/>
</dbReference>
<dbReference type="Pfam" id="PF01406">
    <property type="entry name" value="tRNA-synt_1e"/>
    <property type="match status" value="1"/>
</dbReference>
<dbReference type="STRING" id="452471.Aasi_0619"/>
<dbReference type="GO" id="GO:0006423">
    <property type="term" value="P:cysteinyl-tRNA aminoacylation"/>
    <property type="evidence" value="ECO:0007669"/>
    <property type="project" value="UniProtKB-UniRule"/>
</dbReference>
<feature type="short sequence motif" description="'HIGH' region" evidence="12">
    <location>
        <begin position="33"/>
        <end position="43"/>
    </location>
</feature>
<dbReference type="InterPro" id="IPR015803">
    <property type="entry name" value="Cys-tRNA-ligase"/>
</dbReference>
<dbReference type="eggNOG" id="COG0215">
    <property type="taxonomic scope" value="Bacteria"/>
</dbReference>
<dbReference type="OrthoDB" id="9815130at2"/>
<dbReference type="SUPFAM" id="SSF47323">
    <property type="entry name" value="Anticodon-binding domain of a subclass of class I aminoacyl-tRNA synthetases"/>
    <property type="match status" value="1"/>
</dbReference>
<dbReference type="GO" id="GO:0004817">
    <property type="term" value="F:cysteine-tRNA ligase activity"/>
    <property type="evidence" value="ECO:0007669"/>
    <property type="project" value="UniProtKB-UniRule"/>
</dbReference>
<keyword evidence="10 12" id="KW-0648">Protein biosynthesis</keyword>
<dbReference type="Gene3D" id="1.20.120.1910">
    <property type="entry name" value="Cysteine-tRNA ligase, C-terminal anti-codon recognition domain"/>
    <property type="match status" value="1"/>
</dbReference>
<dbReference type="AlphaFoldDB" id="B3ES15"/>